<organism evidence="2">
    <name type="scientific">marine metagenome</name>
    <dbReference type="NCBI Taxonomy" id="408172"/>
    <lineage>
        <taxon>unclassified sequences</taxon>
        <taxon>metagenomes</taxon>
        <taxon>ecological metagenomes</taxon>
    </lineage>
</organism>
<dbReference type="AlphaFoldDB" id="A0A382DJ60"/>
<reference evidence="2" key="1">
    <citation type="submission" date="2018-05" db="EMBL/GenBank/DDBJ databases">
        <authorList>
            <person name="Lanie J.A."/>
            <person name="Ng W.-L."/>
            <person name="Kazmierczak K.M."/>
            <person name="Andrzejewski T.M."/>
            <person name="Davidsen T.M."/>
            <person name="Wayne K.J."/>
            <person name="Tettelin H."/>
            <person name="Glass J.I."/>
            <person name="Rusch D."/>
            <person name="Podicherti R."/>
            <person name="Tsui H.-C.T."/>
            <person name="Winkler M.E."/>
        </authorList>
    </citation>
    <scope>NUCLEOTIDE SEQUENCE</scope>
</reference>
<proteinExistence type="predicted"/>
<evidence type="ECO:0000313" key="2">
    <source>
        <dbReference type="EMBL" id="SVB38510.1"/>
    </source>
</evidence>
<dbReference type="EMBL" id="UINC01039679">
    <property type="protein sequence ID" value="SVB38510.1"/>
    <property type="molecule type" value="Genomic_DNA"/>
</dbReference>
<protein>
    <submittedName>
        <fullName evidence="2">Uncharacterized protein</fullName>
    </submittedName>
</protein>
<name>A0A382DJ60_9ZZZZ</name>
<gene>
    <name evidence="2" type="ORF">METZ01_LOCUS191364</name>
</gene>
<feature type="compositionally biased region" description="Basic and acidic residues" evidence="1">
    <location>
        <begin position="16"/>
        <end position="43"/>
    </location>
</feature>
<feature type="non-terminal residue" evidence="2">
    <location>
        <position position="50"/>
    </location>
</feature>
<sequence>MEGLHHDTVLNVPRSVVKEEDTMPSPKKKDEADQQKQEGDTGDKLLNTDT</sequence>
<accession>A0A382DJ60</accession>
<feature type="region of interest" description="Disordered" evidence="1">
    <location>
        <begin position="1"/>
        <end position="50"/>
    </location>
</feature>
<evidence type="ECO:0000256" key="1">
    <source>
        <dbReference type="SAM" id="MobiDB-lite"/>
    </source>
</evidence>